<evidence type="ECO:0000313" key="2">
    <source>
        <dbReference type="EnsemblMetazoa" id="LLOJ005886-PA"/>
    </source>
</evidence>
<keyword evidence="1" id="KW-0812">Transmembrane</keyword>
<dbReference type="EMBL" id="AJWK01018831">
    <property type="status" value="NOT_ANNOTATED_CDS"/>
    <property type="molecule type" value="Genomic_DNA"/>
</dbReference>
<feature type="transmembrane region" description="Helical" evidence="1">
    <location>
        <begin position="51"/>
        <end position="71"/>
    </location>
</feature>
<proteinExistence type="predicted"/>
<dbReference type="VEuPathDB" id="VectorBase:LLONM1_004164"/>
<dbReference type="Proteomes" id="UP000092461">
    <property type="component" value="Unassembled WGS sequence"/>
</dbReference>
<name>A0A1B0CMJ8_LUTLO</name>
<keyword evidence="1" id="KW-0472">Membrane</keyword>
<sequence length="87" mass="9758">MISNNSKVWTTATENGLSRASTAAVHPTLGDNPYAVGIQSRFRRKYFHKTIFISLIFIIAILLIGIIVLACQGKFVRKLHLFLARNL</sequence>
<accession>A0A1B0CMJ8</accession>
<dbReference type="EMBL" id="AJWK01018830">
    <property type="status" value="NOT_ANNOTATED_CDS"/>
    <property type="molecule type" value="Genomic_DNA"/>
</dbReference>
<dbReference type="EnsemblMetazoa" id="LLOJ005886-RA">
    <property type="protein sequence ID" value="LLOJ005886-PA"/>
    <property type="gene ID" value="LLOJ005886"/>
</dbReference>
<keyword evidence="1" id="KW-1133">Transmembrane helix</keyword>
<keyword evidence="3" id="KW-1185">Reference proteome</keyword>
<organism evidence="2 3">
    <name type="scientific">Lutzomyia longipalpis</name>
    <name type="common">Sand fly</name>
    <dbReference type="NCBI Taxonomy" id="7200"/>
    <lineage>
        <taxon>Eukaryota</taxon>
        <taxon>Metazoa</taxon>
        <taxon>Ecdysozoa</taxon>
        <taxon>Arthropoda</taxon>
        <taxon>Hexapoda</taxon>
        <taxon>Insecta</taxon>
        <taxon>Pterygota</taxon>
        <taxon>Neoptera</taxon>
        <taxon>Endopterygota</taxon>
        <taxon>Diptera</taxon>
        <taxon>Nematocera</taxon>
        <taxon>Psychodoidea</taxon>
        <taxon>Psychodidae</taxon>
        <taxon>Lutzomyia</taxon>
        <taxon>Lutzomyia</taxon>
    </lineage>
</organism>
<reference evidence="2" key="1">
    <citation type="submission" date="2020-05" db="UniProtKB">
        <authorList>
            <consortium name="EnsemblMetazoa"/>
        </authorList>
    </citation>
    <scope>IDENTIFICATION</scope>
    <source>
        <strain evidence="2">Jacobina</strain>
    </source>
</reference>
<evidence type="ECO:0000256" key="1">
    <source>
        <dbReference type="SAM" id="Phobius"/>
    </source>
</evidence>
<protein>
    <submittedName>
        <fullName evidence="2">Uncharacterized protein</fullName>
    </submittedName>
</protein>
<dbReference type="AlphaFoldDB" id="A0A1B0CMJ8"/>
<evidence type="ECO:0000313" key="3">
    <source>
        <dbReference type="Proteomes" id="UP000092461"/>
    </source>
</evidence>
<dbReference type="VEuPathDB" id="VectorBase:LLOJ005886"/>